<accession>A0ABY8I060</accession>
<feature type="region of interest" description="Disordered" evidence="1">
    <location>
        <begin position="269"/>
        <end position="292"/>
    </location>
</feature>
<evidence type="ECO:0000256" key="1">
    <source>
        <dbReference type="SAM" id="MobiDB-lite"/>
    </source>
</evidence>
<reference evidence="3 4" key="1">
    <citation type="submission" date="2023-04" db="EMBL/GenBank/DDBJ databases">
        <title>Nanopore sequencing of Janthinobacterium from water.</title>
        <authorList>
            <person name="Ciuchcinski K."/>
            <person name="Rokowska A."/>
            <person name="Dziewit L."/>
        </authorList>
    </citation>
    <scope>NUCLEOTIDE SEQUENCE [LARGE SCALE GENOMIC DNA]</scope>
    <source>
        <strain evidence="3 4">DEMB2</strain>
    </source>
</reference>
<dbReference type="SUPFAM" id="SSF140731">
    <property type="entry name" value="PA2201 C-terminal domain-like"/>
    <property type="match status" value="1"/>
</dbReference>
<dbReference type="EMBL" id="CP121464">
    <property type="protein sequence ID" value="WFR77796.1"/>
    <property type="molecule type" value="Genomic_DNA"/>
</dbReference>
<dbReference type="Gene3D" id="1.10.3920.10">
    <property type="entry name" value="PA2201 C-terminal domain-like"/>
    <property type="match status" value="1"/>
</dbReference>
<organism evidence="3 4">
    <name type="scientific">Janthinobacterium rivuli</name>
    <dbReference type="NCBI Taxonomy" id="2751478"/>
    <lineage>
        <taxon>Bacteria</taxon>
        <taxon>Pseudomonadati</taxon>
        <taxon>Pseudomonadota</taxon>
        <taxon>Betaproteobacteria</taxon>
        <taxon>Burkholderiales</taxon>
        <taxon>Oxalobacteraceae</taxon>
        <taxon>Janthinobacterium</taxon>
    </lineage>
</organism>
<gene>
    <name evidence="3" type="ORF">P9875_18935</name>
</gene>
<name>A0ABY8I060_9BURK</name>
<dbReference type="InterPro" id="IPR028983">
    <property type="entry name" value="PA2201-like_C"/>
</dbReference>
<dbReference type="RefSeq" id="WP_278316276.1">
    <property type="nucleotide sequence ID" value="NZ_CP121464.1"/>
</dbReference>
<evidence type="ECO:0000313" key="3">
    <source>
        <dbReference type="EMBL" id="WFR77796.1"/>
    </source>
</evidence>
<dbReference type="Pfam" id="PF08929">
    <property type="entry name" value="PoNi_C"/>
    <property type="match status" value="1"/>
</dbReference>
<dbReference type="InterPro" id="IPR015025">
    <property type="entry name" value="PoNi_C"/>
</dbReference>
<evidence type="ECO:0000313" key="4">
    <source>
        <dbReference type="Proteomes" id="UP001219584"/>
    </source>
</evidence>
<feature type="domain" description="PoNi C-terminal" evidence="2">
    <location>
        <begin position="160"/>
        <end position="263"/>
    </location>
</feature>
<sequence length="336" mass="38759">MKNIFSLTEFLQKKRESLFDYATYLDLAQDLTIRIPRVGRNMKNSEWMADKDAAQLMMMTQSRAWNSINLLSINYSAGVSLAVLRSFYPTALEYWEEYAKYDKAYDATPEGRETYVAHLPLLGEGFDQANRLVCLGILLGWGHLLPRLPDLLDYHNPRRDGMLERLLAFYLSERGTPPDECTRHRPYFKTLKIFAAPKEKRSELMAGYLDDWYHASRREPYHDSHTRGTSFMGYWSWEAAAITYLLDIDDHSYRDAQFYPGDLVDFARTQRNNPNGSSAPAQADGELRANAGEPCPKAGMWEALDIAPQTKLYEQGEMMLDLGSAYGWTVWRYMES</sequence>
<feature type="compositionally biased region" description="Polar residues" evidence="1">
    <location>
        <begin position="269"/>
        <end position="280"/>
    </location>
</feature>
<dbReference type="Proteomes" id="UP001219584">
    <property type="component" value="Chromosome"/>
</dbReference>
<evidence type="ECO:0000259" key="2">
    <source>
        <dbReference type="Pfam" id="PF08929"/>
    </source>
</evidence>
<keyword evidence="4" id="KW-1185">Reference proteome</keyword>
<proteinExistence type="predicted"/>
<protein>
    <submittedName>
        <fullName evidence="3">DUF1911 domain-containing protein</fullName>
    </submittedName>
</protein>